<dbReference type="Proteomes" id="UP000070513">
    <property type="component" value="Unassembled WGS sequence"/>
</dbReference>
<dbReference type="InterPro" id="IPR022385">
    <property type="entry name" value="Rhs_assc_core"/>
</dbReference>
<evidence type="ECO:0000313" key="1">
    <source>
        <dbReference type="EMBL" id="KXH82966.1"/>
    </source>
</evidence>
<comment type="caution">
    <text evidence="1">The sequence shown here is derived from an EMBL/GenBank/DDBJ whole genome shotgun (WGS) entry which is preliminary data.</text>
</comment>
<dbReference type="AlphaFoldDB" id="A0A135WDI3"/>
<dbReference type="NCBIfam" id="TIGR03696">
    <property type="entry name" value="Rhs_assc_core"/>
    <property type="match status" value="1"/>
</dbReference>
<dbReference type="Gene3D" id="2.180.10.10">
    <property type="entry name" value="RHS repeat-associated core"/>
    <property type="match status" value="1"/>
</dbReference>
<reference evidence="1 2" key="2">
    <citation type="journal article" date="2016" name="Genome Announc.">
        <title>Draft Genome Sequence of a Biocontrol Rhizobacterium, Chryseobacterium kwangjuense Strain KJ1R5, Isolated from Pepper (Capsicum annuum).</title>
        <authorList>
            <person name="Jeong J.J."/>
            <person name="Park H."/>
            <person name="Park B.H."/>
            <person name="Mannaa M."/>
            <person name="Sang M.K."/>
            <person name="Choi I.G."/>
            <person name="Kim K.D."/>
        </authorList>
    </citation>
    <scope>NUCLEOTIDE SEQUENCE [LARGE SCALE GENOMIC DNA]</scope>
    <source>
        <strain evidence="1 2">KJ1R5</strain>
    </source>
</reference>
<organism evidence="1 2">
    <name type="scientific">Chryseobacterium kwangjuense</name>
    <dbReference type="NCBI Taxonomy" id="267125"/>
    <lineage>
        <taxon>Bacteria</taxon>
        <taxon>Pseudomonadati</taxon>
        <taxon>Bacteroidota</taxon>
        <taxon>Flavobacteriia</taxon>
        <taxon>Flavobacteriales</taxon>
        <taxon>Weeksellaceae</taxon>
        <taxon>Chryseobacterium group</taxon>
        <taxon>Chryseobacterium</taxon>
    </lineage>
</organism>
<dbReference type="RefSeq" id="WP_062651068.1">
    <property type="nucleotide sequence ID" value="NZ_LPUR01000011.1"/>
</dbReference>
<dbReference type="OrthoDB" id="1246876at2"/>
<evidence type="ECO:0008006" key="3">
    <source>
        <dbReference type="Google" id="ProtNLM"/>
    </source>
</evidence>
<accession>A0A135WDI3</accession>
<reference evidence="2" key="1">
    <citation type="submission" date="2015-12" db="EMBL/GenBank/DDBJ databases">
        <title>Genome sequence of a biocontrol rhizobacterium Chryseobacterium kwangjuense strain KJ1R5 isolated from pepper (Capsicum annuum L.).</title>
        <authorList>
            <person name="Jeong J.-J."/>
            <person name="Park H."/>
            <person name="Mannaa M."/>
            <person name="Sang M.K."/>
            <person name="Choi I.-G."/>
            <person name="Kim K.D."/>
        </authorList>
    </citation>
    <scope>NUCLEOTIDE SEQUENCE [LARGE SCALE GENOMIC DNA]</scope>
    <source>
        <strain evidence="2">KJ1R5</strain>
    </source>
</reference>
<sequence length="346" mass="38422">MNGKLYDPLLRRFLNADENIQDPTNTQNYNKYGYVMNNPLLYNDPDGEFWLWAAGALIGGYLNGVAANNGNWNPGKWNWEKSWGAVLGGAIGGAAVSGALGNIANNAGAIKSFLPGIVSGGLRSAFSGSNFLSGVLNGISYSEGLFYNKITSPNIAEDLRLGQNEEFSPFYDILYYDLLFRKDGSSILKEQLSINYKLDGAPDLSESGLMKMVTNTPELNKLYELGKKSAKFYVVKGIPSSRPGGVTLGETFGVTVMLSRMAILNNLDLAYTIGHEFVHVYHNVKLRKEWMLKYNDDSGRKYKIISEIEAHTWSKKMGDPSADDNIKFYFNELSPYIKNYKPINAF</sequence>
<name>A0A135WDI3_9FLAO</name>
<gene>
    <name evidence="1" type="ORF">AU378_11045</name>
</gene>
<proteinExistence type="predicted"/>
<evidence type="ECO:0000313" key="2">
    <source>
        <dbReference type="Proteomes" id="UP000070513"/>
    </source>
</evidence>
<protein>
    <recommendedName>
        <fullName evidence="3">Tox-MPTase4 domain-containing protein</fullName>
    </recommendedName>
</protein>
<dbReference type="EMBL" id="LPUR01000011">
    <property type="protein sequence ID" value="KXH82966.1"/>
    <property type="molecule type" value="Genomic_DNA"/>
</dbReference>